<proteinExistence type="predicted"/>
<name>A0A811LDX9_9BILA</name>
<keyword evidence="3" id="KW-1185">Reference proteome</keyword>
<feature type="transmembrane region" description="Helical" evidence="1">
    <location>
        <begin position="49"/>
        <end position="73"/>
    </location>
</feature>
<gene>
    <name evidence="2" type="ORF">BOKJ2_LOCUS11717</name>
</gene>
<dbReference type="Proteomes" id="UP000783686">
    <property type="component" value="Unassembled WGS sequence"/>
</dbReference>
<evidence type="ECO:0000256" key="1">
    <source>
        <dbReference type="SAM" id="Phobius"/>
    </source>
</evidence>
<evidence type="ECO:0000313" key="2">
    <source>
        <dbReference type="EMBL" id="CAD5225717.1"/>
    </source>
</evidence>
<dbReference type="AlphaFoldDB" id="A0A811LDX9"/>
<keyword evidence="1" id="KW-0812">Transmembrane</keyword>
<dbReference type="EMBL" id="CAJFDH010000005">
    <property type="protein sequence ID" value="CAD5225717.1"/>
    <property type="molecule type" value="Genomic_DNA"/>
</dbReference>
<sequence length="289" mass="32400">MSNSTLPTEDNQIPVKIARVLSVVCVFFSAYFFFVYVKTCWHNKQISKLIHVSVVVTMCNAIAMSFVAIGPLIPFDSEYHNSAIVFSFALPAATTSNLMTASVSVVILDRILIIYYPNGKYKTVLFKAAILVFICLASFIVVHSTLFDMPPNDTTNCFLYSCVSKSHALVTTGIRWHLGLVNFILTAIFAASFCRYKNKSNIKETHSRILCSILVFVLSETVFCLTPVAIVFFNAAAHSYKFHLVPFLTLAFCFEETLLLGTYVRAFCKMPKHRITSVTPYNKDTTVKL</sequence>
<comment type="caution">
    <text evidence="2">The sequence shown here is derived from an EMBL/GenBank/DDBJ whole genome shotgun (WGS) entry which is preliminary data.</text>
</comment>
<feature type="transmembrane region" description="Helical" evidence="1">
    <location>
        <begin position="208"/>
        <end position="232"/>
    </location>
</feature>
<keyword evidence="1" id="KW-0472">Membrane</keyword>
<dbReference type="EMBL" id="CAJFCW020000005">
    <property type="protein sequence ID" value="CAG9121231.1"/>
    <property type="molecule type" value="Genomic_DNA"/>
</dbReference>
<accession>A0A811LDX9</accession>
<evidence type="ECO:0000313" key="3">
    <source>
        <dbReference type="Proteomes" id="UP000614601"/>
    </source>
</evidence>
<feature type="transmembrane region" description="Helical" evidence="1">
    <location>
        <begin position="244"/>
        <end position="264"/>
    </location>
</feature>
<feature type="transmembrane region" description="Helical" evidence="1">
    <location>
        <begin position="174"/>
        <end position="196"/>
    </location>
</feature>
<dbReference type="Proteomes" id="UP000614601">
    <property type="component" value="Unassembled WGS sequence"/>
</dbReference>
<organism evidence="2 3">
    <name type="scientific">Bursaphelenchus okinawaensis</name>
    <dbReference type="NCBI Taxonomy" id="465554"/>
    <lineage>
        <taxon>Eukaryota</taxon>
        <taxon>Metazoa</taxon>
        <taxon>Ecdysozoa</taxon>
        <taxon>Nematoda</taxon>
        <taxon>Chromadorea</taxon>
        <taxon>Rhabditida</taxon>
        <taxon>Tylenchina</taxon>
        <taxon>Tylenchomorpha</taxon>
        <taxon>Aphelenchoidea</taxon>
        <taxon>Aphelenchoididae</taxon>
        <taxon>Bursaphelenchus</taxon>
    </lineage>
</organism>
<keyword evidence="1" id="KW-1133">Transmembrane helix</keyword>
<feature type="transmembrane region" description="Helical" evidence="1">
    <location>
        <begin position="124"/>
        <end position="146"/>
    </location>
</feature>
<feature type="transmembrane region" description="Helical" evidence="1">
    <location>
        <begin position="85"/>
        <end position="112"/>
    </location>
</feature>
<reference evidence="2" key="1">
    <citation type="submission" date="2020-09" db="EMBL/GenBank/DDBJ databases">
        <authorList>
            <person name="Kikuchi T."/>
        </authorList>
    </citation>
    <scope>NUCLEOTIDE SEQUENCE</scope>
    <source>
        <strain evidence="2">SH1</strain>
    </source>
</reference>
<feature type="transmembrane region" description="Helical" evidence="1">
    <location>
        <begin position="20"/>
        <end position="37"/>
    </location>
</feature>
<protein>
    <submittedName>
        <fullName evidence="2">Uncharacterized protein</fullName>
    </submittedName>
</protein>